<evidence type="ECO:0000259" key="8">
    <source>
        <dbReference type="Pfam" id="PF04116"/>
    </source>
</evidence>
<keyword evidence="4" id="KW-0560">Oxidoreductase</keyword>
<dbReference type="InterPro" id="IPR051689">
    <property type="entry name" value="Sterol_desaturase/TMEM195"/>
</dbReference>
<comment type="subcellular location">
    <subcellularLocation>
        <location evidence="1">Endomembrane system</location>
        <topology evidence="1">Multi-pass membrane protein</topology>
    </subcellularLocation>
</comment>
<evidence type="ECO:0000256" key="3">
    <source>
        <dbReference type="ARBA" id="ARBA00022989"/>
    </source>
</evidence>
<feature type="domain" description="Fatty acid hydroxylase" evidence="8">
    <location>
        <begin position="83"/>
        <end position="216"/>
    </location>
</feature>
<evidence type="ECO:0000256" key="4">
    <source>
        <dbReference type="ARBA" id="ARBA00023002"/>
    </source>
</evidence>
<evidence type="ECO:0000256" key="2">
    <source>
        <dbReference type="ARBA" id="ARBA00022692"/>
    </source>
</evidence>
<keyword evidence="5" id="KW-0443">Lipid metabolism</keyword>
<dbReference type="GO" id="GO:0005506">
    <property type="term" value="F:iron ion binding"/>
    <property type="evidence" value="ECO:0007669"/>
    <property type="project" value="InterPro"/>
</dbReference>
<accession>A0A6J7DW65</accession>
<evidence type="ECO:0000256" key="5">
    <source>
        <dbReference type="ARBA" id="ARBA00023098"/>
    </source>
</evidence>
<keyword evidence="6 7" id="KW-0472">Membrane</keyword>
<gene>
    <name evidence="9" type="ORF">UFOPK3444_00973</name>
</gene>
<dbReference type="GO" id="GO:0008610">
    <property type="term" value="P:lipid biosynthetic process"/>
    <property type="evidence" value="ECO:0007669"/>
    <property type="project" value="InterPro"/>
</dbReference>
<keyword evidence="3 7" id="KW-1133">Transmembrane helix</keyword>
<dbReference type="EMBL" id="CAFBLU010000013">
    <property type="protein sequence ID" value="CAB4875172.1"/>
    <property type="molecule type" value="Genomic_DNA"/>
</dbReference>
<dbReference type="GO" id="GO:0050479">
    <property type="term" value="F:glyceryl-ether monooxygenase activity"/>
    <property type="evidence" value="ECO:0007669"/>
    <property type="project" value="TreeGrafter"/>
</dbReference>
<dbReference type="GO" id="GO:0005783">
    <property type="term" value="C:endoplasmic reticulum"/>
    <property type="evidence" value="ECO:0007669"/>
    <property type="project" value="TreeGrafter"/>
</dbReference>
<dbReference type="AlphaFoldDB" id="A0A6J7DW65"/>
<evidence type="ECO:0000256" key="7">
    <source>
        <dbReference type="SAM" id="Phobius"/>
    </source>
</evidence>
<dbReference type="Pfam" id="PF04116">
    <property type="entry name" value="FA_hydroxylase"/>
    <property type="match status" value="1"/>
</dbReference>
<sequence length="286" mass="33130">MFDLVRAAIPFFFALVLIEAIAYHFDRDEVEPGYEPKDTATSLSMGLGNVVINLFWKLVLVAALAAVYSASPLRMPMDDVWPWVALFMSEDFCFYWWHRTAHEVRVIWASHVIHHSSEHFNLSTALRQEWMPMYTLPFWIPLAIVGFPPYAIILMQAISLVFQFGLHTEKIRKLPAPIEYVFNTPSHHRVHHGANTGYLDRNYGGMLIIWDRLFGSYREEDARVVYGLTKNVDSFNPLRVATHEWADLITDVRSTKRWRTKLGYLFHKPGWAPAEVEQTKPKVPAL</sequence>
<evidence type="ECO:0000256" key="1">
    <source>
        <dbReference type="ARBA" id="ARBA00004127"/>
    </source>
</evidence>
<name>A0A6J7DW65_9ZZZZ</name>
<feature type="transmembrane region" description="Helical" evidence="7">
    <location>
        <begin position="46"/>
        <end position="68"/>
    </location>
</feature>
<evidence type="ECO:0000313" key="9">
    <source>
        <dbReference type="EMBL" id="CAB4875172.1"/>
    </source>
</evidence>
<dbReference type="PANTHER" id="PTHR21624:SF1">
    <property type="entry name" value="ALKYLGLYCEROL MONOOXYGENASE"/>
    <property type="match status" value="1"/>
</dbReference>
<reference evidence="9" key="1">
    <citation type="submission" date="2020-05" db="EMBL/GenBank/DDBJ databases">
        <authorList>
            <person name="Chiriac C."/>
            <person name="Salcher M."/>
            <person name="Ghai R."/>
            <person name="Kavagutti S V."/>
        </authorList>
    </citation>
    <scope>NUCLEOTIDE SEQUENCE</scope>
</reference>
<proteinExistence type="predicted"/>
<organism evidence="9">
    <name type="scientific">freshwater metagenome</name>
    <dbReference type="NCBI Taxonomy" id="449393"/>
    <lineage>
        <taxon>unclassified sequences</taxon>
        <taxon>metagenomes</taxon>
        <taxon>ecological metagenomes</taxon>
    </lineage>
</organism>
<protein>
    <submittedName>
        <fullName evidence="9">Unannotated protein</fullName>
    </submittedName>
</protein>
<dbReference type="InterPro" id="IPR006694">
    <property type="entry name" value="Fatty_acid_hydroxylase"/>
</dbReference>
<dbReference type="GO" id="GO:0006643">
    <property type="term" value="P:membrane lipid metabolic process"/>
    <property type="evidence" value="ECO:0007669"/>
    <property type="project" value="TreeGrafter"/>
</dbReference>
<feature type="transmembrane region" description="Helical" evidence="7">
    <location>
        <begin position="138"/>
        <end position="162"/>
    </location>
</feature>
<evidence type="ECO:0000256" key="6">
    <source>
        <dbReference type="ARBA" id="ARBA00023136"/>
    </source>
</evidence>
<dbReference type="PANTHER" id="PTHR21624">
    <property type="entry name" value="STEROL DESATURASE-RELATED PROTEIN"/>
    <property type="match status" value="1"/>
</dbReference>
<keyword evidence="2 7" id="KW-0812">Transmembrane</keyword>
<dbReference type="GO" id="GO:0016020">
    <property type="term" value="C:membrane"/>
    <property type="evidence" value="ECO:0007669"/>
    <property type="project" value="GOC"/>
</dbReference>